<protein>
    <submittedName>
        <fullName evidence="2">Uncharacterized protein</fullName>
    </submittedName>
</protein>
<dbReference type="AlphaFoldDB" id="A0A8T0Q167"/>
<feature type="compositionally biased region" description="Polar residues" evidence="1">
    <location>
        <begin position="50"/>
        <end position="65"/>
    </location>
</feature>
<feature type="region of interest" description="Disordered" evidence="1">
    <location>
        <begin position="1"/>
        <end position="80"/>
    </location>
</feature>
<feature type="compositionally biased region" description="Basic and acidic residues" evidence="1">
    <location>
        <begin position="1"/>
        <end position="28"/>
    </location>
</feature>
<accession>A0A8T0Q167</accession>
<proteinExistence type="predicted"/>
<sequence length="80" mass="8589">MLGSHEPSRSRHDHLAADSINRDDEAGRRPAAGALTTPGEKNGDARHASGSRNDGQGNGGENVSQSDRRIKNGGCRKQRW</sequence>
<name>A0A8T0Q167_PANVG</name>
<dbReference type="Proteomes" id="UP000823388">
    <property type="component" value="Chromosome 7N"/>
</dbReference>
<organism evidence="2 3">
    <name type="scientific">Panicum virgatum</name>
    <name type="common">Blackwell switchgrass</name>
    <dbReference type="NCBI Taxonomy" id="38727"/>
    <lineage>
        <taxon>Eukaryota</taxon>
        <taxon>Viridiplantae</taxon>
        <taxon>Streptophyta</taxon>
        <taxon>Embryophyta</taxon>
        <taxon>Tracheophyta</taxon>
        <taxon>Spermatophyta</taxon>
        <taxon>Magnoliopsida</taxon>
        <taxon>Liliopsida</taxon>
        <taxon>Poales</taxon>
        <taxon>Poaceae</taxon>
        <taxon>PACMAD clade</taxon>
        <taxon>Panicoideae</taxon>
        <taxon>Panicodae</taxon>
        <taxon>Paniceae</taxon>
        <taxon>Panicinae</taxon>
        <taxon>Panicum</taxon>
        <taxon>Panicum sect. Hiantes</taxon>
    </lineage>
</organism>
<keyword evidence="3" id="KW-1185">Reference proteome</keyword>
<evidence type="ECO:0000313" key="3">
    <source>
        <dbReference type="Proteomes" id="UP000823388"/>
    </source>
</evidence>
<evidence type="ECO:0000313" key="2">
    <source>
        <dbReference type="EMBL" id="KAG2566349.1"/>
    </source>
</evidence>
<comment type="caution">
    <text evidence="2">The sequence shown here is derived from an EMBL/GenBank/DDBJ whole genome shotgun (WGS) entry which is preliminary data.</text>
</comment>
<evidence type="ECO:0000256" key="1">
    <source>
        <dbReference type="SAM" id="MobiDB-lite"/>
    </source>
</evidence>
<gene>
    <name evidence="2" type="ORF">PVAP13_7NG196287</name>
</gene>
<dbReference type="EMBL" id="CM029050">
    <property type="protein sequence ID" value="KAG2566349.1"/>
    <property type="molecule type" value="Genomic_DNA"/>
</dbReference>
<reference evidence="2" key="1">
    <citation type="submission" date="2020-05" db="EMBL/GenBank/DDBJ databases">
        <title>WGS assembly of Panicum virgatum.</title>
        <authorList>
            <person name="Lovell J.T."/>
            <person name="Jenkins J."/>
            <person name="Shu S."/>
            <person name="Juenger T.E."/>
            <person name="Schmutz J."/>
        </authorList>
    </citation>
    <scope>NUCLEOTIDE SEQUENCE</scope>
    <source>
        <strain evidence="2">AP13</strain>
    </source>
</reference>